<reference evidence="1 4" key="3">
    <citation type="journal article" date="2017" name="Nat. Microbiol.">
        <title>Natural product diversity associated with the nematode symbionts Photorhabdus and Xenorhabdus.</title>
        <authorList>
            <person name="Tobias N.J."/>
            <person name="Wolff H."/>
            <person name="Djahanschiri B."/>
            <person name="Grundmann F."/>
            <person name="Kronenwerth M."/>
            <person name="Shi Y.M."/>
            <person name="Simonyi S."/>
            <person name="Grun P."/>
            <person name="Shapiro-Ilan D."/>
            <person name="Pidot S.J."/>
            <person name="Stinear T.P."/>
            <person name="Ebersberger I."/>
            <person name="Bode H.B."/>
        </authorList>
    </citation>
    <scope>NUCLEOTIDE SEQUENCE [LARGE SCALE GENOMIC DNA]</scope>
    <source>
        <strain evidence="1 4">DSM 17908</strain>
    </source>
</reference>
<accession>A0A1I3WTX4</accession>
<reference evidence="2" key="2">
    <citation type="submission" date="2016-10" db="EMBL/GenBank/DDBJ databases">
        <authorList>
            <person name="de Groot N.N."/>
        </authorList>
    </citation>
    <scope>NUCLEOTIDE SEQUENCE [LARGE SCALE GENOMIC DNA]</scope>
    <source>
        <strain evidence="2">DSM 17908</strain>
    </source>
</reference>
<dbReference type="Proteomes" id="UP000224607">
    <property type="component" value="Unassembled WGS sequence"/>
</dbReference>
<evidence type="ECO:0000313" key="4">
    <source>
        <dbReference type="Proteomes" id="UP000224607"/>
    </source>
</evidence>
<evidence type="ECO:0000313" key="1">
    <source>
        <dbReference type="EMBL" id="PHM38158.1"/>
    </source>
</evidence>
<dbReference type="OrthoDB" id="8263000at2"/>
<organism evidence="2 3">
    <name type="scientific">Xenorhabdus mauleonii</name>
    <dbReference type="NCBI Taxonomy" id="351675"/>
    <lineage>
        <taxon>Bacteria</taxon>
        <taxon>Pseudomonadati</taxon>
        <taxon>Pseudomonadota</taxon>
        <taxon>Gammaproteobacteria</taxon>
        <taxon>Enterobacterales</taxon>
        <taxon>Morganellaceae</taxon>
        <taxon>Xenorhabdus</taxon>
    </lineage>
</organism>
<gene>
    <name evidence="2" type="ORF">SAMN05421680_12929</name>
    <name evidence="1" type="ORF">Xmau_03543</name>
</gene>
<dbReference type="STRING" id="351675.SAMN05421680_12929"/>
<dbReference type="EMBL" id="NITY01000017">
    <property type="protein sequence ID" value="PHM38158.1"/>
    <property type="molecule type" value="Genomic_DNA"/>
</dbReference>
<dbReference type="EMBL" id="FORG01000029">
    <property type="protein sequence ID" value="SFK10800.1"/>
    <property type="molecule type" value="Genomic_DNA"/>
</dbReference>
<sequence>MMNDKIYLPPGIFQDEKQNIHFDTLMEQARTILKEQSGDLWTDTTAHDPGITLLEALAYNVSDLSYRHLLPLVDLLTPASVNKEKKKPLFPAGFQPERMLTTSPITAEDYRKGILDITIKGDDGEIVYAFCDAKMEKNDKENSYLYFYNKKNRELTFFKENDSDPALYLNGSYTVKVKPSLYSKFHKSKYEQLKELLEDYLKKNTNICEVIGEVNWLCTDDTHDFNLYMDVSISDIVSDINEVFLAIFITAQNTLSPEYERVPTMDFQHQNYTGPLPQQGWLIDVPQENKVNCFTIYTSQIQQAIESLPFVNHVSYINFGEDRNKVIFSANGANSAFWLDDNNIVSTIAKMLKCVTVTYKGQVLTGDADEISRLLREKMQREHQISTEPYPIGHYRNPSRYYPASDLLPSLYNLQEYAPEHLTLQLHQFLLPFEQLLANGCAQLAYLPKLLDFSATIEEPIWGHQWPFAEKSINNQVHNKYKEKVEEANWSNQQNIIQQIALTNYLQSYFGLPKNENIGLATDEEFLQVQRAYLSSLPQTGYSRTATNIHQISSLQRRVAARLGIGVMLFDDMPEADRLAYLEHLPFYIVEHPLLMPKKPETDFIDAKPVTSVQYLSEPRRLLITVQDTLAGKLKAGQLVDLFLKGNETLKAILVAAVNNNTFTLYIDEHVQLRRRWSKVLEIAQAGNLKWCTSNSWLKDMEYRVILSSNQEVLSDGQTRIETSADQPWPPILLPDDTVTIKQIFTGQITTRESDLEARVDSVDHIHGQAVITILSKDKKFDPKARYQWHISKGKTQAMDRFSFTLSFVFKRSLMMNGQTSSILLAEREAYIKRIIQEEIPAHLLARVLWLSDQQFSVFSSTYARWLNNTAQLGSDTYRLLKMLSIGMLPGETTGIGVMHIITDEELHKLPSNTTERQQYIDDLGLFFVPDIHEPTR</sequence>
<proteinExistence type="predicted"/>
<evidence type="ECO:0000313" key="3">
    <source>
        <dbReference type="Proteomes" id="UP000198919"/>
    </source>
</evidence>
<protein>
    <submittedName>
        <fullName evidence="2">Uncharacterized protein</fullName>
    </submittedName>
</protein>
<reference evidence="3" key="1">
    <citation type="submission" date="2016-10" db="EMBL/GenBank/DDBJ databases">
        <authorList>
            <person name="Varghese N."/>
            <person name="Submissions S."/>
        </authorList>
    </citation>
    <scope>NUCLEOTIDE SEQUENCE [LARGE SCALE GENOMIC DNA]</scope>
    <source>
        <strain evidence="3">DSM 17908</strain>
    </source>
</reference>
<keyword evidence="4" id="KW-1185">Reference proteome</keyword>
<dbReference type="RefSeq" id="WP_139216998.1">
    <property type="nucleotide sequence ID" value="NZ_CAWNQB010000009.1"/>
</dbReference>
<name>A0A1I3WTX4_9GAMM</name>
<dbReference type="AlphaFoldDB" id="A0A1I3WTX4"/>
<evidence type="ECO:0000313" key="2">
    <source>
        <dbReference type="EMBL" id="SFK10800.1"/>
    </source>
</evidence>
<dbReference type="Proteomes" id="UP000198919">
    <property type="component" value="Unassembled WGS sequence"/>
</dbReference>